<proteinExistence type="predicted"/>
<dbReference type="EMBL" id="KV425581">
    <property type="protein sequence ID" value="KZT23932.1"/>
    <property type="molecule type" value="Genomic_DNA"/>
</dbReference>
<evidence type="ECO:0000313" key="2">
    <source>
        <dbReference type="Proteomes" id="UP000076761"/>
    </source>
</evidence>
<dbReference type="InParanoid" id="A0A165RK94"/>
<evidence type="ECO:0000313" key="1">
    <source>
        <dbReference type="EMBL" id="KZT23932.1"/>
    </source>
</evidence>
<accession>A0A165RK94</accession>
<sequence>MHPLQCRILVGIDNLEQFFKGSIRGHSSHWGGVGCDGCRGLFHNPPTLGLCQWDGRISRWGGIHIRVWGCHQRLVAPTSTRYLLGASTFTKLMLVTPSLNMLEIAPTLHGLLLSAPQIGASPGIDDMNGYCILHNPLDPHIHHDDPGCKYSHSCCWEIVLHDPGKDHNRGLRMLALEAEEDAYAIPAVDTTEAVHHAGAQSALSAQYGTRALPHRPSLQGIRHFGTAGE</sequence>
<keyword evidence="2" id="KW-1185">Reference proteome</keyword>
<dbReference type="AlphaFoldDB" id="A0A165RK94"/>
<dbReference type="PROSITE" id="PS51257">
    <property type="entry name" value="PROKAR_LIPOPROTEIN"/>
    <property type="match status" value="1"/>
</dbReference>
<name>A0A165RK94_9AGAM</name>
<dbReference type="Proteomes" id="UP000076761">
    <property type="component" value="Unassembled WGS sequence"/>
</dbReference>
<protein>
    <submittedName>
        <fullName evidence="1">Uncharacterized protein</fullName>
    </submittedName>
</protein>
<organism evidence="1 2">
    <name type="scientific">Neolentinus lepideus HHB14362 ss-1</name>
    <dbReference type="NCBI Taxonomy" id="1314782"/>
    <lineage>
        <taxon>Eukaryota</taxon>
        <taxon>Fungi</taxon>
        <taxon>Dikarya</taxon>
        <taxon>Basidiomycota</taxon>
        <taxon>Agaricomycotina</taxon>
        <taxon>Agaricomycetes</taxon>
        <taxon>Gloeophyllales</taxon>
        <taxon>Gloeophyllaceae</taxon>
        <taxon>Neolentinus</taxon>
    </lineage>
</organism>
<reference evidence="1 2" key="1">
    <citation type="journal article" date="2016" name="Mol. Biol. Evol.">
        <title>Comparative Genomics of Early-Diverging Mushroom-Forming Fungi Provides Insights into the Origins of Lignocellulose Decay Capabilities.</title>
        <authorList>
            <person name="Nagy L.G."/>
            <person name="Riley R."/>
            <person name="Tritt A."/>
            <person name="Adam C."/>
            <person name="Daum C."/>
            <person name="Floudas D."/>
            <person name="Sun H."/>
            <person name="Yadav J.S."/>
            <person name="Pangilinan J."/>
            <person name="Larsson K.H."/>
            <person name="Matsuura K."/>
            <person name="Barry K."/>
            <person name="Labutti K."/>
            <person name="Kuo R."/>
            <person name="Ohm R.A."/>
            <person name="Bhattacharya S.S."/>
            <person name="Shirouzu T."/>
            <person name="Yoshinaga Y."/>
            <person name="Martin F.M."/>
            <person name="Grigoriev I.V."/>
            <person name="Hibbett D.S."/>
        </authorList>
    </citation>
    <scope>NUCLEOTIDE SEQUENCE [LARGE SCALE GENOMIC DNA]</scope>
    <source>
        <strain evidence="1 2">HHB14362 ss-1</strain>
    </source>
</reference>
<gene>
    <name evidence="1" type="ORF">NEOLEDRAFT_1149008</name>
</gene>